<gene>
    <name evidence="8" type="ORF">SPSIL_047570</name>
</gene>
<feature type="transmembrane region" description="Helical" evidence="6">
    <location>
        <begin position="410"/>
        <end position="428"/>
    </location>
</feature>
<dbReference type="InterPro" id="IPR036259">
    <property type="entry name" value="MFS_trans_sf"/>
</dbReference>
<evidence type="ECO:0000313" key="8">
    <source>
        <dbReference type="EMBL" id="XFO68534.1"/>
    </source>
</evidence>
<proteinExistence type="predicted"/>
<evidence type="ECO:0000313" key="9">
    <source>
        <dbReference type="Proteomes" id="UP000216752"/>
    </source>
</evidence>
<dbReference type="InterPro" id="IPR020846">
    <property type="entry name" value="MFS_dom"/>
</dbReference>
<dbReference type="PANTHER" id="PTHR43826">
    <property type="entry name" value="GLUCOSE-6-PHOSPHATE EXCHANGER SLC37A4"/>
    <property type="match status" value="1"/>
</dbReference>
<keyword evidence="3 6" id="KW-0812">Transmembrane</keyword>
<feature type="transmembrane region" description="Helical" evidence="6">
    <location>
        <begin position="335"/>
        <end position="355"/>
    </location>
</feature>
<name>A0ABZ3IT19_9FIRM</name>
<feature type="transmembrane region" description="Helical" evidence="6">
    <location>
        <begin position="172"/>
        <end position="194"/>
    </location>
</feature>
<feature type="transmembrane region" description="Helical" evidence="6">
    <location>
        <begin position="115"/>
        <end position="136"/>
    </location>
</feature>
<dbReference type="EMBL" id="CP155573">
    <property type="protein sequence ID" value="XFO68534.1"/>
    <property type="molecule type" value="Genomic_DNA"/>
</dbReference>
<feature type="transmembrane region" description="Helical" evidence="6">
    <location>
        <begin position="238"/>
        <end position="259"/>
    </location>
</feature>
<dbReference type="RefSeq" id="WP_211289808.1">
    <property type="nucleotide sequence ID" value="NZ_CP155573.1"/>
</dbReference>
<evidence type="ECO:0000256" key="4">
    <source>
        <dbReference type="ARBA" id="ARBA00022989"/>
    </source>
</evidence>
<evidence type="ECO:0000256" key="5">
    <source>
        <dbReference type="ARBA" id="ARBA00023136"/>
    </source>
</evidence>
<dbReference type="SUPFAM" id="SSF103473">
    <property type="entry name" value="MFS general substrate transporter"/>
    <property type="match status" value="1"/>
</dbReference>
<dbReference type="Gene3D" id="1.20.1250.20">
    <property type="entry name" value="MFS general substrate transporter like domains"/>
    <property type="match status" value="2"/>
</dbReference>
<feature type="transmembrane region" description="Helical" evidence="6">
    <location>
        <begin position="21"/>
        <end position="41"/>
    </location>
</feature>
<dbReference type="InterPro" id="IPR000849">
    <property type="entry name" value="Sugar_P_transporter"/>
</dbReference>
<dbReference type="Proteomes" id="UP000216752">
    <property type="component" value="Chromosome"/>
</dbReference>
<feature type="transmembrane region" description="Helical" evidence="6">
    <location>
        <begin position="305"/>
        <end position="323"/>
    </location>
</feature>
<evidence type="ECO:0000256" key="1">
    <source>
        <dbReference type="ARBA" id="ARBA00004651"/>
    </source>
</evidence>
<feature type="transmembrane region" description="Helical" evidence="6">
    <location>
        <begin position="86"/>
        <end position="109"/>
    </location>
</feature>
<accession>A0ABZ3IT19</accession>
<keyword evidence="5 6" id="KW-0472">Membrane</keyword>
<dbReference type="Pfam" id="PF07690">
    <property type="entry name" value="MFS_1"/>
    <property type="match status" value="1"/>
</dbReference>
<feature type="transmembrane region" description="Helical" evidence="6">
    <location>
        <begin position="279"/>
        <end position="298"/>
    </location>
</feature>
<feature type="transmembrane region" description="Helical" evidence="6">
    <location>
        <begin position="53"/>
        <end position="74"/>
    </location>
</feature>
<sequence>MLDMNKQKMIAKLKRYQWPMYAIVILAYMLTLFHRITPAVMGPELMKDLQLDAVSFGFLGLAFTWTYAIAQAPVGALLDRFGARRGLTIILTLAIIGSVIFAIGQSFLVVVIGRVVIALAVAGFLIGGAKIVAAWFTTAQYPVLWGLFMGFGALGSVFATTPLQYLMTSFGWRGSILIVAGLSVVLTIVAYTVLRDRPSEVGLVTPDELAGVVVPQTKVDEQQADPHNSLKGVLAMPMLWIIGLLSLGVNSSAQTLQSLWNGIYLADVYSFSKPVISEILFYSAIGLVVGSFLSGWAVRLLNSARTMAIGTTAFLLVWLYMTFNIKSMSVMELKAVNFCFGFLQMVTIATTFTFIKELVPQSRLGTAMGVVNSFAWVFGAGLFQQIWGLIIKSVSQGVKPYPVEAFQTAFWVQVVVLVIGAVCAFYILKKDSSKSANVHIEG</sequence>
<reference evidence="8" key="1">
    <citation type="submission" date="2024-05" db="EMBL/GenBank/DDBJ databases">
        <title>Isolation and characterization of Sporomusa carbonis sp. nov., a carboxydotrophic hydrogenogen in the genus of Sporomusa isolated from a charcoal burning pile.</title>
        <authorList>
            <person name="Boeer T."/>
            <person name="Rosenbaum F."/>
            <person name="Eysell L."/>
            <person name="Mueller V."/>
            <person name="Daniel R."/>
            <person name="Poehlein A."/>
        </authorList>
    </citation>
    <scope>NUCLEOTIDE SEQUENCE [LARGE SCALE GENOMIC DNA]</scope>
    <source>
        <strain evidence="8">DSM 10669</strain>
    </source>
</reference>
<organism evidence="8 9">
    <name type="scientific">Sporomusa silvacetica DSM 10669</name>
    <dbReference type="NCBI Taxonomy" id="1123289"/>
    <lineage>
        <taxon>Bacteria</taxon>
        <taxon>Bacillati</taxon>
        <taxon>Bacillota</taxon>
        <taxon>Negativicutes</taxon>
        <taxon>Selenomonadales</taxon>
        <taxon>Sporomusaceae</taxon>
        <taxon>Sporomusa</taxon>
    </lineage>
</organism>
<feature type="transmembrane region" description="Helical" evidence="6">
    <location>
        <begin position="367"/>
        <end position="390"/>
    </location>
</feature>
<dbReference type="PANTHER" id="PTHR43826:SF3">
    <property type="entry name" value="GLUCOSE-6-PHOSPHATE EXCHANGER SLC37A4"/>
    <property type="match status" value="1"/>
</dbReference>
<keyword evidence="9" id="KW-1185">Reference proteome</keyword>
<keyword evidence="4 6" id="KW-1133">Transmembrane helix</keyword>
<comment type="subcellular location">
    <subcellularLocation>
        <location evidence="1">Cell membrane</location>
        <topology evidence="1">Multi-pass membrane protein</topology>
    </subcellularLocation>
</comment>
<evidence type="ECO:0000256" key="3">
    <source>
        <dbReference type="ARBA" id="ARBA00022692"/>
    </source>
</evidence>
<protein>
    <recommendedName>
        <fullName evidence="7">Major facilitator superfamily (MFS) profile domain-containing protein</fullName>
    </recommendedName>
</protein>
<feature type="transmembrane region" description="Helical" evidence="6">
    <location>
        <begin position="143"/>
        <end position="166"/>
    </location>
</feature>
<dbReference type="PIRSF" id="PIRSF002808">
    <property type="entry name" value="Hexose_phosphate_transp"/>
    <property type="match status" value="1"/>
</dbReference>
<evidence type="ECO:0000256" key="2">
    <source>
        <dbReference type="ARBA" id="ARBA00022448"/>
    </source>
</evidence>
<dbReference type="InterPro" id="IPR011701">
    <property type="entry name" value="MFS"/>
</dbReference>
<evidence type="ECO:0000259" key="7">
    <source>
        <dbReference type="PROSITE" id="PS50850"/>
    </source>
</evidence>
<dbReference type="InterPro" id="IPR051337">
    <property type="entry name" value="OPA_Antiporter"/>
</dbReference>
<evidence type="ECO:0000256" key="6">
    <source>
        <dbReference type="SAM" id="Phobius"/>
    </source>
</evidence>
<dbReference type="PROSITE" id="PS50850">
    <property type="entry name" value="MFS"/>
    <property type="match status" value="1"/>
</dbReference>
<keyword evidence="2" id="KW-0813">Transport</keyword>
<feature type="domain" description="Major facilitator superfamily (MFS) profile" evidence="7">
    <location>
        <begin position="20"/>
        <end position="432"/>
    </location>
</feature>